<dbReference type="InterPro" id="IPR013325">
    <property type="entry name" value="RNA_pol_sigma_r2"/>
</dbReference>
<proteinExistence type="predicted"/>
<sequence>MADSSEVEQPPGGAGQADVLEAITEQDLRYLRACAGRMCLGDVVSPDDLVQEALARTVLGDRTWRKDVALRTQLVSTMKSVLHAWRKARGRNPEVQWQEAVDGFVLEDGDGEMSHADPAYEVRLTEQLDEVGAFLASDPAARDVMHGALAGYEGEELEIVTGLSAEQIIAARKRIARKIGKREN</sequence>
<dbReference type="SUPFAM" id="SSF88946">
    <property type="entry name" value="Sigma2 domain of RNA polymerase sigma factors"/>
    <property type="match status" value="1"/>
</dbReference>
<gene>
    <name evidence="1" type="ORF">N787_09655</name>
</gene>
<protein>
    <submittedName>
        <fullName evidence="1">Uncharacterized protein</fullName>
    </submittedName>
</protein>
<dbReference type="PATRIC" id="fig|1384056.3.peg.1159"/>
<reference evidence="1 2" key="1">
    <citation type="submission" date="2013-09" db="EMBL/GenBank/DDBJ databases">
        <title>Genome sequencing of Arenimonas metalli.</title>
        <authorList>
            <person name="Chen F."/>
            <person name="Wang G."/>
        </authorList>
    </citation>
    <scope>NUCLEOTIDE SEQUENCE [LARGE SCALE GENOMIC DNA]</scope>
    <source>
        <strain evidence="1 2">CF5-1</strain>
    </source>
</reference>
<dbReference type="Proteomes" id="UP000029393">
    <property type="component" value="Unassembled WGS sequence"/>
</dbReference>
<comment type="caution">
    <text evidence="1">The sequence shown here is derived from an EMBL/GenBank/DDBJ whole genome shotgun (WGS) entry which is preliminary data.</text>
</comment>
<dbReference type="AlphaFoldDB" id="A0A091B4K4"/>
<dbReference type="OrthoDB" id="6057656at2"/>
<accession>A0A091B4K4</accession>
<dbReference type="GO" id="GO:0003700">
    <property type="term" value="F:DNA-binding transcription factor activity"/>
    <property type="evidence" value="ECO:0007669"/>
    <property type="project" value="InterPro"/>
</dbReference>
<name>A0A091B4K4_9GAMM</name>
<dbReference type="EMBL" id="AVCK01000014">
    <property type="protein sequence ID" value="KFN46656.1"/>
    <property type="molecule type" value="Genomic_DNA"/>
</dbReference>
<dbReference type="RefSeq" id="WP_034211660.1">
    <property type="nucleotide sequence ID" value="NZ_AVCK01000014.1"/>
</dbReference>
<dbReference type="GO" id="GO:0006352">
    <property type="term" value="P:DNA-templated transcription initiation"/>
    <property type="evidence" value="ECO:0007669"/>
    <property type="project" value="InterPro"/>
</dbReference>
<evidence type="ECO:0000313" key="2">
    <source>
        <dbReference type="Proteomes" id="UP000029393"/>
    </source>
</evidence>
<organism evidence="1 2">
    <name type="scientific">Arenimonas metalli CF5-1</name>
    <dbReference type="NCBI Taxonomy" id="1384056"/>
    <lineage>
        <taxon>Bacteria</taxon>
        <taxon>Pseudomonadati</taxon>
        <taxon>Pseudomonadota</taxon>
        <taxon>Gammaproteobacteria</taxon>
        <taxon>Lysobacterales</taxon>
        <taxon>Lysobacteraceae</taxon>
        <taxon>Arenimonas</taxon>
    </lineage>
</organism>
<evidence type="ECO:0000313" key="1">
    <source>
        <dbReference type="EMBL" id="KFN46656.1"/>
    </source>
</evidence>
<keyword evidence="2" id="KW-1185">Reference proteome</keyword>